<feature type="compositionally biased region" description="Basic residues" evidence="5">
    <location>
        <begin position="186"/>
        <end position="201"/>
    </location>
</feature>
<keyword evidence="3" id="KW-0697">Rotamase</keyword>
<dbReference type="OrthoDB" id="5988895at2759"/>
<feature type="compositionally biased region" description="Basic residues" evidence="5">
    <location>
        <begin position="227"/>
        <end position="256"/>
    </location>
</feature>
<dbReference type="EMBL" id="LSMT01000173">
    <property type="protein sequence ID" value="PFX24562.1"/>
    <property type="molecule type" value="Genomic_DNA"/>
</dbReference>
<dbReference type="PANTHER" id="PTHR11071:SF565">
    <property type="entry name" value="MOCA-CYP, ISOFORM A"/>
    <property type="match status" value="1"/>
</dbReference>
<dbReference type="GO" id="GO:0016018">
    <property type="term" value="F:cyclosporin A binding"/>
    <property type="evidence" value="ECO:0007669"/>
    <property type="project" value="TreeGrafter"/>
</dbReference>
<feature type="domain" description="PPIase cyclophilin-type" evidence="6">
    <location>
        <begin position="14"/>
        <end position="179"/>
    </location>
</feature>
<evidence type="ECO:0000256" key="5">
    <source>
        <dbReference type="SAM" id="MobiDB-lite"/>
    </source>
</evidence>
<reference evidence="8" key="1">
    <citation type="journal article" date="2017" name="bioRxiv">
        <title>Comparative analysis of the genomes of Stylophora pistillata and Acropora digitifera provides evidence for extensive differences between species of corals.</title>
        <authorList>
            <person name="Voolstra C.R."/>
            <person name="Li Y."/>
            <person name="Liew Y.J."/>
            <person name="Baumgarten S."/>
            <person name="Zoccola D."/>
            <person name="Flot J.-F."/>
            <person name="Tambutte S."/>
            <person name="Allemand D."/>
            <person name="Aranda M."/>
        </authorList>
    </citation>
    <scope>NUCLEOTIDE SEQUENCE [LARGE SCALE GENOMIC DNA]</scope>
</reference>
<dbReference type="AlphaFoldDB" id="A0A2B4S7R4"/>
<dbReference type="Gene3D" id="2.40.100.10">
    <property type="entry name" value="Cyclophilin-like"/>
    <property type="match status" value="1"/>
</dbReference>
<dbReference type="GO" id="GO:0006457">
    <property type="term" value="P:protein folding"/>
    <property type="evidence" value="ECO:0007669"/>
    <property type="project" value="InterPro"/>
</dbReference>
<dbReference type="PROSITE" id="PS00170">
    <property type="entry name" value="CSA_PPIASE_1"/>
    <property type="match status" value="1"/>
</dbReference>
<dbReference type="PRINTS" id="PR00153">
    <property type="entry name" value="CSAPPISMRASE"/>
</dbReference>
<proteinExistence type="predicted"/>
<dbReference type="GO" id="GO:0003755">
    <property type="term" value="F:peptidyl-prolyl cis-trans isomerase activity"/>
    <property type="evidence" value="ECO:0007669"/>
    <property type="project" value="UniProtKB-KW"/>
</dbReference>
<dbReference type="InterPro" id="IPR002130">
    <property type="entry name" value="Cyclophilin-type_PPIase_dom"/>
</dbReference>
<feature type="region of interest" description="Disordered" evidence="5">
    <location>
        <begin position="186"/>
        <end position="685"/>
    </location>
</feature>
<dbReference type="CDD" id="cd01926">
    <property type="entry name" value="cyclophilin_ABH_like"/>
    <property type="match status" value="1"/>
</dbReference>
<gene>
    <name evidence="7" type="primary">Nktr</name>
    <name evidence="7" type="ORF">AWC38_SpisGene10823</name>
</gene>
<evidence type="ECO:0000259" key="6">
    <source>
        <dbReference type="PROSITE" id="PS50072"/>
    </source>
</evidence>
<feature type="compositionally biased region" description="Basic residues" evidence="5">
    <location>
        <begin position="412"/>
        <end position="440"/>
    </location>
</feature>
<feature type="compositionally biased region" description="Basic and acidic residues" evidence="5">
    <location>
        <begin position="576"/>
        <end position="601"/>
    </location>
</feature>
<evidence type="ECO:0000313" key="7">
    <source>
        <dbReference type="EMBL" id="PFX24562.1"/>
    </source>
</evidence>
<feature type="compositionally biased region" description="Basic and acidic residues" evidence="5">
    <location>
        <begin position="441"/>
        <end position="469"/>
    </location>
</feature>
<accession>A0A2B4S7R4</accession>
<dbReference type="PANTHER" id="PTHR11071">
    <property type="entry name" value="PEPTIDYL-PROLYL CIS-TRANS ISOMERASE"/>
    <property type="match status" value="1"/>
</dbReference>
<evidence type="ECO:0000256" key="4">
    <source>
        <dbReference type="ARBA" id="ARBA00023235"/>
    </source>
</evidence>
<protein>
    <recommendedName>
        <fullName evidence="2">peptidylprolyl isomerase</fullName>
        <ecNumber evidence="2">5.2.1.8</ecNumber>
    </recommendedName>
</protein>
<keyword evidence="8" id="KW-1185">Reference proteome</keyword>
<dbReference type="EC" id="5.2.1.8" evidence="2"/>
<feature type="compositionally biased region" description="Basic residues" evidence="5">
    <location>
        <begin position="659"/>
        <end position="678"/>
    </location>
</feature>
<organism evidence="7 8">
    <name type="scientific">Stylophora pistillata</name>
    <name type="common">Smooth cauliflower coral</name>
    <dbReference type="NCBI Taxonomy" id="50429"/>
    <lineage>
        <taxon>Eukaryota</taxon>
        <taxon>Metazoa</taxon>
        <taxon>Cnidaria</taxon>
        <taxon>Anthozoa</taxon>
        <taxon>Hexacorallia</taxon>
        <taxon>Scleractinia</taxon>
        <taxon>Astrocoeniina</taxon>
        <taxon>Pocilloporidae</taxon>
        <taxon>Stylophora</taxon>
    </lineage>
</organism>
<dbReference type="GO" id="GO:0005739">
    <property type="term" value="C:mitochondrion"/>
    <property type="evidence" value="ECO:0007669"/>
    <property type="project" value="TreeGrafter"/>
</dbReference>
<feature type="compositionally biased region" description="Basic and acidic residues" evidence="5">
    <location>
        <begin position="480"/>
        <end position="492"/>
    </location>
</feature>
<dbReference type="FunFam" id="2.40.100.10:FF:000005">
    <property type="entry name" value="Peptidyl-prolyl cis-trans isomerase G"/>
    <property type="match status" value="1"/>
</dbReference>
<feature type="compositionally biased region" description="Acidic residues" evidence="5">
    <location>
        <begin position="211"/>
        <end position="222"/>
    </location>
</feature>
<dbReference type="InterPro" id="IPR020892">
    <property type="entry name" value="Cyclophilin-type_PPIase_CS"/>
</dbReference>
<feature type="compositionally biased region" description="Basic and acidic residues" evidence="5">
    <location>
        <begin position="304"/>
        <end position="314"/>
    </location>
</feature>
<dbReference type="Proteomes" id="UP000225706">
    <property type="component" value="Unassembled WGS sequence"/>
</dbReference>
<dbReference type="PROSITE" id="PS50072">
    <property type="entry name" value="CSA_PPIASE_2"/>
    <property type="match status" value="1"/>
</dbReference>
<keyword evidence="4" id="KW-0413">Isomerase</keyword>
<comment type="caution">
    <text evidence="7">The sequence shown here is derived from an EMBL/GenBank/DDBJ whole genome shotgun (WGS) entry which is preliminary data.</text>
</comment>
<feature type="compositionally biased region" description="Polar residues" evidence="5">
    <location>
        <begin position="470"/>
        <end position="479"/>
    </location>
</feature>
<dbReference type="STRING" id="50429.A0A2B4S7R4"/>
<evidence type="ECO:0000256" key="2">
    <source>
        <dbReference type="ARBA" id="ARBA00013194"/>
    </source>
</evidence>
<dbReference type="InterPro" id="IPR029000">
    <property type="entry name" value="Cyclophilin-like_dom_sf"/>
</dbReference>
<feature type="compositionally biased region" description="Basic and acidic residues" evidence="5">
    <location>
        <begin position="609"/>
        <end position="623"/>
    </location>
</feature>
<dbReference type="Pfam" id="PF00160">
    <property type="entry name" value="Pro_isomerase"/>
    <property type="match status" value="1"/>
</dbReference>
<feature type="compositionally biased region" description="Basic and acidic residues" evidence="5">
    <location>
        <begin position="257"/>
        <end position="272"/>
    </location>
</feature>
<evidence type="ECO:0000256" key="3">
    <source>
        <dbReference type="ARBA" id="ARBA00023110"/>
    </source>
</evidence>
<name>A0A2B4S7R4_STYPI</name>
<feature type="compositionally biased region" description="Basic residues" evidence="5">
    <location>
        <begin position="371"/>
        <end position="390"/>
    </location>
</feature>
<comment type="catalytic activity">
    <reaction evidence="1">
        <text>[protein]-peptidylproline (omega=180) = [protein]-peptidylproline (omega=0)</text>
        <dbReference type="Rhea" id="RHEA:16237"/>
        <dbReference type="Rhea" id="RHEA-COMP:10747"/>
        <dbReference type="Rhea" id="RHEA-COMP:10748"/>
        <dbReference type="ChEBI" id="CHEBI:83833"/>
        <dbReference type="ChEBI" id="CHEBI:83834"/>
        <dbReference type="EC" id="5.2.1.8"/>
    </reaction>
</comment>
<sequence length="685" mass="78212">MAVPKAKGYRPRCFFDVEINGSLVGRVIFELFADICPKTCDNFRALCTGENGLSKVSGKTLHYKGSPFHRVIKNFMVQGGDFTKGNGTGGESIYGGMFDDESFEAKHDRAMLLSMANRGPNTNGSQFFITTQPTPHLDGIHVVFGHVLQGHEVVSEIENQKVDDKSRPQVDVKIANCGELIPKAKAKAMAKKAEKKKKKRKESSTASESSSESDTDSEGESSSDEKRKKKRSKKKKKEKRKDSAKKKGKKNKAKDKKMKEMKDGSDNEKSQKSPEPFSTVAADEIPDVPNNSFLFRRSRTPSPVREKRIAEGKDRRSKSPTTEKTSLRKSRVSQSGRILRGRGNMRYRTPPPSNESNSSVTRITPPWNRSLQRRSRSPPRRARSPRGRSRSPRDSSRSPRRRVSHRSNSPRSSRRRFKSPQRRSNSPRRSPKSPRRRSRSPQRELEKESQAKQESSLKEISKQTDHSSPDHTNPSNLTRTYRERDSGKRYDSEDSEPVTPHKNSFKKREIEEHGTTSPVTDSYKQVRNQKKRGLKSSSSSDSDEQQGNGNDGVLYLKRKRANLELRSHSNSTGRHSRSETRDYVEDSKTKQSLNEEGRIGHTDGPNVSIKHDEGKREYGESNRDSVPQNRQQYKEDKHTNSDSSYSSDSDSDDSSERNRKSRHRHHRHRHHHHRHRHDRERNSSL</sequence>
<evidence type="ECO:0000256" key="1">
    <source>
        <dbReference type="ARBA" id="ARBA00000971"/>
    </source>
</evidence>
<dbReference type="SUPFAM" id="SSF50891">
    <property type="entry name" value="Cyclophilin-like"/>
    <property type="match status" value="1"/>
</dbReference>
<evidence type="ECO:0000313" key="8">
    <source>
        <dbReference type="Proteomes" id="UP000225706"/>
    </source>
</evidence>
<feature type="compositionally biased region" description="Polar residues" evidence="5">
    <location>
        <begin position="515"/>
        <end position="526"/>
    </location>
</feature>